<reference evidence="2" key="1">
    <citation type="journal article" date="2021" name="Genome Biol. Evol.">
        <title>The assembled and annotated genome of the fairy-ring fungus Marasmius oreades.</title>
        <authorList>
            <person name="Hiltunen M."/>
            <person name="Ament-Velasquez S.L."/>
            <person name="Johannesson H."/>
        </authorList>
    </citation>
    <scope>NUCLEOTIDE SEQUENCE</scope>
    <source>
        <strain evidence="2">03SP1</strain>
    </source>
</reference>
<dbReference type="OrthoDB" id="3252971at2759"/>
<evidence type="ECO:0000256" key="1">
    <source>
        <dbReference type="SAM" id="MobiDB-lite"/>
    </source>
</evidence>
<gene>
    <name evidence="2" type="ORF">E1B28_006652</name>
</gene>
<comment type="caution">
    <text evidence="2">The sequence shown here is derived from an EMBL/GenBank/DDBJ whole genome shotgun (WGS) entry which is preliminary data.</text>
</comment>
<feature type="compositionally biased region" description="Low complexity" evidence="1">
    <location>
        <begin position="9"/>
        <end position="21"/>
    </location>
</feature>
<accession>A0A9P8AAB5</accession>
<evidence type="ECO:0000313" key="2">
    <source>
        <dbReference type="EMBL" id="KAG7095969.1"/>
    </source>
</evidence>
<proteinExistence type="predicted"/>
<protein>
    <submittedName>
        <fullName evidence="2">Uncharacterized protein</fullName>
    </submittedName>
</protein>
<dbReference type="PANTHER" id="PTHR42034:SF1">
    <property type="entry name" value="CONDENSATION DOMAIN-CONTAINING PROTEIN"/>
    <property type="match status" value="1"/>
</dbReference>
<sequence>MEAIRTLYSKSSNSSSQHDSWSTLVPFGRPWGWGSEKANSSETRINYLSTHALSGGCFNTLNLPNHCLSTMVDELQDYTFSPSSDPSTWTRKCYGLESFASTMSENLDGFPFLTTTISIKPAYDRGILEPAVKAAWIALRHSLPAIAVKSSRLPAADNRFTLTYHVPKETGELQTWVNETVFFTDEVKDVYDVHKNLKDERWWKPSADHLVGELHVSPVEDGWQFSVVFNHNSIDGRSGFGILNELLGKLVPILEGSTTLISELPWGEETKRLPPASKVINTKAKALPKKDQPPLPLSQPTPWTWPPVKISSPINRDVSALVALPIETTSKLHTVSKLHGRTISQVVTALSILAHTETSLKAAAEAGPERFAAVSLGFKESEVYRMRTFTNYRHKFPEPYNTLSSETPGPLSTFDGMPLFLRMGPIRKFFTIDDVTSTASVNSTELTDVFWDELVNATAKSWKDHDLSLHGFATREEESQGIIHSFDPNILNVPVLITSSIGDMGRLDIFDNYLPSRARGNGTLTVADTICGQRVRVPAIMNLFWQYDGKLSCQWFTGGEWTTREQLCHVVDSFERWIGIFVGRDQ</sequence>
<feature type="region of interest" description="Disordered" evidence="1">
    <location>
        <begin position="1"/>
        <end position="21"/>
    </location>
</feature>
<keyword evidence="3" id="KW-1185">Reference proteome</keyword>
<name>A0A9P8AAB5_9AGAR</name>
<dbReference type="GeneID" id="66075728"/>
<dbReference type="PANTHER" id="PTHR42034">
    <property type="entry name" value="CHROMOSOME 7, WHOLE GENOME SHOTGUN SEQUENCE-RELATED"/>
    <property type="match status" value="1"/>
</dbReference>
<dbReference type="EMBL" id="CM032183">
    <property type="protein sequence ID" value="KAG7095969.1"/>
    <property type="molecule type" value="Genomic_DNA"/>
</dbReference>
<dbReference type="AlphaFoldDB" id="A0A9P8AAB5"/>
<dbReference type="Proteomes" id="UP001049176">
    <property type="component" value="Chromosome 3"/>
</dbReference>
<dbReference type="Gene3D" id="3.30.559.10">
    <property type="entry name" value="Chloramphenicol acetyltransferase-like domain"/>
    <property type="match status" value="1"/>
</dbReference>
<dbReference type="InterPro" id="IPR023213">
    <property type="entry name" value="CAT-like_dom_sf"/>
</dbReference>
<dbReference type="RefSeq" id="XP_043012439.1">
    <property type="nucleotide sequence ID" value="XM_043151344.1"/>
</dbReference>
<organism evidence="2 3">
    <name type="scientific">Marasmius oreades</name>
    <name type="common">fairy-ring Marasmius</name>
    <dbReference type="NCBI Taxonomy" id="181124"/>
    <lineage>
        <taxon>Eukaryota</taxon>
        <taxon>Fungi</taxon>
        <taxon>Dikarya</taxon>
        <taxon>Basidiomycota</taxon>
        <taxon>Agaricomycotina</taxon>
        <taxon>Agaricomycetes</taxon>
        <taxon>Agaricomycetidae</taxon>
        <taxon>Agaricales</taxon>
        <taxon>Marasmiineae</taxon>
        <taxon>Marasmiaceae</taxon>
        <taxon>Marasmius</taxon>
    </lineage>
</organism>
<evidence type="ECO:0000313" key="3">
    <source>
        <dbReference type="Proteomes" id="UP001049176"/>
    </source>
</evidence>